<dbReference type="FunFam" id="3.40.50.300:FF:001091">
    <property type="entry name" value="Probable disease resistance protein At1g61300"/>
    <property type="match status" value="1"/>
</dbReference>
<keyword evidence="5" id="KW-0547">Nucleotide-binding</keyword>
<dbReference type="InterPro" id="IPR042197">
    <property type="entry name" value="Apaf_helical"/>
</dbReference>
<comment type="similarity">
    <text evidence="1">Belongs to the disease resistance NB-LRR family.</text>
</comment>
<reference evidence="8" key="1">
    <citation type="submission" date="2019-08" db="EMBL/GenBank/DDBJ databases">
        <title>Reference gene set and small RNA set construction with multiple tissues from Davidia involucrata Baill.</title>
        <authorList>
            <person name="Yang H."/>
            <person name="Zhou C."/>
            <person name="Li G."/>
            <person name="Wang J."/>
            <person name="Gao P."/>
            <person name="Wang M."/>
            <person name="Wang R."/>
            <person name="Zhao Y."/>
        </authorList>
    </citation>
    <scope>NUCLEOTIDE SEQUENCE</scope>
    <source>
        <tissue evidence="8">Mixed with DoveR01_LX</tissue>
    </source>
</reference>
<dbReference type="GO" id="GO:0008270">
    <property type="term" value="F:zinc ion binding"/>
    <property type="evidence" value="ECO:0007669"/>
    <property type="project" value="UniProtKB-KW"/>
</dbReference>
<dbReference type="PANTHER" id="PTHR33463:SF198">
    <property type="entry name" value="RPP4C3"/>
    <property type="match status" value="1"/>
</dbReference>
<dbReference type="Gene3D" id="3.40.50.300">
    <property type="entry name" value="P-loop containing nucleotide triphosphate hydrolases"/>
    <property type="match status" value="1"/>
</dbReference>
<keyword evidence="6" id="KW-0862">Zinc</keyword>
<keyword evidence="3" id="KW-0677">Repeat</keyword>
<dbReference type="InterPro" id="IPR001841">
    <property type="entry name" value="Znf_RING"/>
</dbReference>
<dbReference type="GO" id="GO:0043531">
    <property type="term" value="F:ADP binding"/>
    <property type="evidence" value="ECO:0007669"/>
    <property type="project" value="InterPro"/>
</dbReference>
<dbReference type="InterPro" id="IPR027417">
    <property type="entry name" value="P-loop_NTPase"/>
</dbReference>
<keyword evidence="2" id="KW-0433">Leucine-rich repeat</keyword>
<keyword evidence="6" id="KW-0479">Metal-binding</keyword>
<evidence type="ECO:0000256" key="4">
    <source>
        <dbReference type="ARBA" id="ARBA00022821"/>
    </source>
</evidence>
<name>A0A5B7C6L7_DAVIN</name>
<proteinExistence type="inferred from homology"/>
<evidence type="ECO:0000256" key="2">
    <source>
        <dbReference type="ARBA" id="ARBA00022614"/>
    </source>
</evidence>
<evidence type="ECO:0000256" key="6">
    <source>
        <dbReference type="PROSITE-ProRule" id="PRU00175"/>
    </source>
</evidence>
<dbReference type="PANTHER" id="PTHR33463">
    <property type="entry name" value="NB-ARC DOMAIN-CONTAINING PROTEIN-RELATED"/>
    <property type="match status" value="1"/>
</dbReference>
<dbReference type="Pfam" id="PF00931">
    <property type="entry name" value="NB-ARC"/>
    <property type="match status" value="1"/>
</dbReference>
<evidence type="ECO:0000256" key="1">
    <source>
        <dbReference type="ARBA" id="ARBA00008894"/>
    </source>
</evidence>
<dbReference type="AlphaFoldDB" id="A0A5B7C6L7"/>
<evidence type="ECO:0000259" key="7">
    <source>
        <dbReference type="PROSITE" id="PS50089"/>
    </source>
</evidence>
<dbReference type="InterPro" id="IPR002182">
    <property type="entry name" value="NB-ARC"/>
</dbReference>
<dbReference type="PROSITE" id="PS50089">
    <property type="entry name" value="ZF_RING_2"/>
    <property type="match status" value="1"/>
</dbReference>
<protein>
    <recommendedName>
        <fullName evidence="7">RING-type domain-containing protein</fullName>
    </recommendedName>
</protein>
<dbReference type="InterPro" id="IPR036388">
    <property type="entry name" value="WH-like_DNA-bd_sf"/>
</dbReference>
<dbReference type="InterPro" id="IPR013083">
    <property type="entry name" value="Znf_RING/FYVE/PHD"/>
</dbReference>
<dbReference type="PRINTS" id="PR00364">
    <property type="entry name" value="DISEASERSIST"/>
</dbReference>
<dbReference type="Gene3D" id="3.30.40.10">
    <property type="entry name" value="Zinc/RING finger domain, C3HC4 (zinc finger)"/>
    <property type="match status" value="1"/>
</dbReference>
<gene>
    <name evidence="8" type="ORF">Din_045392</name>
</gene>
<feature type="domain" description="RING-type" evidence="7">
    <location>
        <begin position="559"/>
        <end position="594"/>
    </location>
</feature>
<dbReference type="EMBL" id="GHES01045392">
    <property type="protein sequence ID" value="MPA75951.1"/>
    <property type="molecule type" value="Transcribed_RNA"/>
</dbReference>
<dbReference type="Gene3D" id="1.10.8.430">
    <property type="entry name" value="Helical domain of apoptotic protease-activating factors"/>
    <property type="match status" value="1"/>
</dbReference>
<dbReference type="GO" id="GO:0005524">
    <property type="term" value="F:ATP binding"/>
    <property type="evidence" value="ECO:0007669"/>
    <property type="project" value="UniProtKB-KW"/>
</dbReference>
<sequence length="606" mass="67395">MALESLIGILGNIGGCIAAPIGRQFGYLIHYKRNIKNLRTEDDKLVALRDGKQQLVDAAKRNAEDILANVELWFTHVNAINEEARTILEAEAIVNKGCLKGWCPNPKARHGLSRKAKKKIDDIGKLIADGNWIGVNVSCRPPPPGIGSTTTGNFKGFESRLAKMKEVMDALKDDGINMIGICGMGGIGKTTMVKELGIRAKGQKLFDEVVMAVVSQNPNETNIQTKIAEMLGLKIEEQSIEARVGRLHSRLLQDNKRILVILDDVWKRLDLEAIGIPFGSHQKSCCKIIFTSRNRDVWSEIRTKVNVAIDVLTKDEAWHLFRETVGNSVDTIELRPVAEEIVYECGCLPLALVIIGSALVNRSKHVWRDTLRQLRKPCPKSISSGVPAKVYQSLELSYNYLEDEEAKSCFLLCCLFPEDFDIPIETLVKYGTGLQLFEGIGALEETRDRVHALTEKLRGCFLLLEGEDEESVRMHDVVRDVAISIASRVEHGFMIRDGANLMELRGKILRKRGDSTPMLSDKSNELLEGFDCPVLELLRLKGVILPDNLFEGMSKKMACKLCNARSSCIVFLPCRHLCACKSCVAFLGCCPVCKCLKNASLEVFLD</sequence>
<dbReference type="Gene3D" id="1.10.10.10">
    <property type="entry name" value="Winged helix-like DNA-binding domain superfamily/Winged helix DNA-binding domain"/>
    <property type="match status" value="1"/>
</dbReference>
<keyword evidence="4" id="KW-0611">Plant defense</keyword>
<dbReference type="InterPro" id="IPR050905">
    <property type="entry name" value="Plant_NBS-LRR"/>
</dbReference>
<keyword evidence="5" id="KW-0067">ATP-binding</keyword>
<dbReference type="SUPFAM" id="SSF52540">
    <property type="entry name" value="P-loop containing nucleoside triphosphate hydrolases"/>
    <property type="match status" value="1"/>
</dbReference>
<keyword evidence="6" id="KW-0863">Zinc-finger</keyword>
<organism evidence="8">
    <name type="scientific">Davidia involucrata</name>
    <name type="common">Dove tree</name>
    <dbReference type="NCBI Taxonomy" id="16924"/>
    <lineage>
        <taxon>Eukaryota</taxon>
        <taxon>Viridiplantae</taxon>
        <taxon>Streptophyta</taxon>
        <taxon>Embryophyta</taxon>
        <taxon>Tracheophyta</taxon>
        <taxon>Spermatophyta</taxon>
        <taxon>Magnoliopsida</taxon>
        <taxon>eudicotyledons</taxon>
        <taxon>Gunneridae</taxon>
        <taxon>Pentapetalae</taxon>
        <taxon>asterids</taxon>
        <taxon>Cornales</taxon>
        <taxon>Nyssaceae</taxon>
        <taxon>Davidia</taxon>
    </lineage>
</organism>
<dbReference type="GO" id="GO:0006952">
    <property type="term" value="P:defense response"/>
    <property type="evidence" value="ECO:0007669"/>
    <property type="project" value="UniProtKB-KW"/>
</dbReference>
<dbReference type="Pfam" id="PF13920">
    <property type="entry name" value="zf-C3HC4_3"/>
    <property type="match status" value="1"/>
</dbReference>
<evidence type="ECO:0000313" key="8">
    <source>
        <dbReference type="EMBL" id="MPA75951.1"/>
    </source>
</evidence>
<accession>A0A5B7C6L7</accession>
<evidence type="ECO:0000256" key="5">
    <source>
        <dbReference type="ARBA" id="ARBA00022840"/>
    </source>
</evidence>
<evidence type="ECO:0000256" key="3">
    <source>
        <dbReference type="ARBA" id="ARBA00022737"/>
    </source>
</evidence>